<dbReference type="GO" id="GO:0003743">
    <property type="term" value="F:translation initiation factor activity"/>
    <property type="evidence" value="ECO:0007669"/>
    <property type="project" value="UniProtKB-KW"/>
</dbReference>
<evidence type="ECO:0000259" key="1">
    <source>
        <dbReference type="Pfam" id="PF02486"/>
    </source>
</evidence>
<protein>
    <submittedName>
        <fullName evidence="2">Replication initiation factor domain-containing protein</fullName>
    </submittedName>
</protein>
<keyword evidence="3" id="KW-1185">Reference proteome</keyword>
<proteinExistence type="predicted"/>
<dbReference type="EMBL" id="JACHTF010000006">
    <property type="protein sequence ID" value="MBB1060356.1"/>
    <property type="molecule type" value="Genomic_DNA"/>
</dbReference>
<keyword evidence="2" id="KW-0648">Protein biosynthesis</keyword>
<feature type="domain" description="Replication initiation protein-like C-terminal" evidence="1">
    <location>
        <begin position="139"/>
        <end position="298"/>
    </location>
</feature>
<dbReference type="AlphaFoldDB" id="A0A7W3TL86"/>
<name>A0A7W3TL86_9GAMM</name>
<dbReference type="Proteomes" id="UP000523196">
    <property type="component" value="Unassembled WGS sequence"/>
</dbReference>
<comment type="caution">
    <text evidence="2">The sequence shown here is derived from an EMBL/GenBank/DDBJ whole genome shotgun (WGS) entry which is preliminary data.</text>
</comment>
<dbReference type="RefSeq" id="WP_182686253.1">
    <property type="nucleotide sequence ID" value="NZ_JACHTF010000006.1"/>
</dbReference>
<organism evidence="2 3">
    <name type="scientific">Marilutibacter spongiae</name>
    <dbReference type="NCBI Taxonomy" id="2025720"/>
    <lineage>
        <taxon>Bacteria</taxon>
        <taxon>Pseudomonadati</taxon>
        <taxon>Pseudomonadota</taxon>
        <taxon>Gammaproteobacteria</taxon>
        <taxon>Lysobacterales</taxon>
        <taxon>Lysobacteraceae</taxon>
        <taxon>Marilutibacter</taxon>
    </lineage>
</organism>
<reference evidence="2 3" key="1">
    <citation type="submission" date="2020-08" db="EMBL/GenBank/DDBJ databases">
        <authorList>
            <person name="Xu S."/>
            <person name="Li A."/>
        </authorList>
    </citation>
    <scope>NUCLEOTIDE SEQUENCE [LARGE SCALE GENOMIC DNA]</scope>
    <source>
        <strain evidence="2 3">119BY6-57</strain>
    </source>
</reference>
<keyword evidence="2" id="KW-0396">Initiation factor</keyword>
<gene>
    <name evidence="2" type="ORF">H4F98_07170</name>
</gene>
<dbReference type="InterPro" id="IPR003491">
    <property type="entry name" value="REP-like_C"/>
</dbReference>
<accession>A0A7W3TL86</accession>
<evidence type="ECO:0000313" key="2">
    <source>
        <dbReference type="EMBL" id="MBB1060356.1"/>
    </source>
</evidence>
<evidence type="ECO:0000313" key="3">
    <source>
        <dbReference type="Proteomes" id="UP000523196"/>
    </source>
</evidence>
<sequence length="331" mass="36243">MSINSTSCGPLGAACDVAQATRMGAGGPVVEQEPRPVTRGESHTHTTAHVDWFACTFLPGSAGLGIVESVFLLPRADWVKRPGGWQGYDTRIDLGGLGLLGYGGEHQRGTVHLELNALGCARVRDWNAVKVWCEAYGVRITRVDLAHDDFTGEVVNVSQARAWFQQGQFTTGGRAPTARLLDDLGSDRGKTLYVGQRQHGKLCRVYEKGKQLGDKQSPWCRVEVEFRGKSRVIPYDVLVRAGDYLAGAYPCLAYLSKRQDKVRTLKKSAEIGYARMVECLRTQYGPALNAMLRVEGGDPFAVLEQAVRPGVPKRLANLPLPRRGSREGHAK</sequence>
<dbReference type="Pfam" id="PF02486">
    <property type="entry name" value="Rep_trans"/>
    <property type="match status" value="1"/>
</dbReference>